<dbReference type="EMBL" id="VXIV02002205">
    <property type="protein sequence ID" value="KAF6026777.1"/>
    <property type="molecule type" value="Genomic_DNA"/>
</dbReference>
<organism evidence="2 3">
    <name type="scientific">Bugula neritina</name>
    <name type="common">Brown bryozoan</name>
    <name type="synonym">Sertularia neritina</name>
    <dbReference type="NCBI Taxonomy" id="10212"/>
    <lineage>
        <taxon>Eukaryota</taxon>
        <taxon>Metazoa</taxon>
        <taxon>Spiralia</taxon>
        <taxon>Lophotrochozoa</taxon>
        <taxon>Bryozoa</taxon>
        <taxon>Gymnolaemata</taxon>
        <taxon>Cheilostomatida</taxon>
        <taxon>Flustrina</taxon>
        <taxon>Buguloidea</taxon>
        <taxon>Bugulidae</taxon>
        <taxon>Bugula</taxon>
    </lineage>
</organism>
<dbReference type="AlphaFoldDB" id="A0A7J7JL16"/>
<accession>A0A7J7JL16</accession>
<name>A0A7J7JL16_BUGNE</name>
<sequence>MLKSKIKEDHHLIKKARASEIKLYVVTGYFGQPHQLQSTSTGILKSEQQQQNEEENNTSSNDELLQISQSKHEGDHVSVEMSSKDGANKLNIDHNSIESETILLEAGTVVAYERIPLKELCADGQLDGRWKAFIKKQMSKLWQHATGKSELHKKATYQIWNLNNLQLLSQVSIYQLYEEIKYGR</sequence>
<proteinExistence type="predicted"/>
<feature type="compositionally biased region" description="Low complexity" evidence="1">
    <location>
        <begin position="46"/>
        <end position="61"/>
    </location>
</feature>
<keyword evidence="3" id="KW-1185">Reference proteome</keyword>
<gene>
    <name evidence="2" type="ORF">EB796_014908</name>
</gene>
<feature type="region of interest" description="Disordered" evidence="1">
    <location>
        <begin position="40"/>
        <end position="90"/>
    </location>
</feature>
<evidence type="ECO:0000313" key="3">
    <source>
        <dbReference type="Proteomes" id="UP000593567"/>
    </source>
</evidence>
<protein>
    <submittedName>
        <fullName evidence="2">Uncharacterized protein</fullName>
    </submittedName>
</protein>
<evidence type="ECO:0000313" key="2">
    <source>
        <dbReference type="EMBL" id="KAF6026777.1"/>
    </source>
</evidence>
<evidence type="ECO:0000256" key="1">
    <source>
        <dbReference type="SAM" id="MobiDB-lite"/>
    </source>
</evidence>
<reference evidence="2" key="1">
    <citation type="submission" date="2020-06" db="EMBL/GenBank/DDBJ databases">
        <title>Draft genome of Bugula neritina, a colonial animal packing powerful symbionts and potential medicines.</title>
        <authorList>
            <person name="Rayko M."/>
        </authorList>
    </citation>
    <scope>NUCLEOTIDE SEQUENCE [LARGE SCALE GENOMIC DNA]</scope>
    <source>
        <strain evidence="2">Kwan_BN1</strain>
    </source>
</reference>
<comment type="caution">
    <text evidence="2">The sequence shown here is derived from an EMBL/GenBank/DDBJ whole genome shotgun (WGS) entry which is preliminary data.</text>
</comment>
<feature type="compositionally biased region" description="Basic and acidic residues" evidence="1">
    <location>
        <begin position="70"/>
        <end position="90"/>
    </location>
</feature>
<dbReference type="Proteomes" id="UP000593567">
    <property type="component" value="Unassembled WGS sequence"/>
</dbReference>